<reference evidence="1" key="1">
    <citation type="journal article" date="2014" name="Int. J. Syst. Evol. Microbiol.">
        <title>Complete genome sequence of Corynebacterium casei LMG S-19264T (=DSM 44701T), isolated from a smear-ripened cheese.</title>
        <authorList>
            <consortium name="US DOE Joint Genome Institute (JGI-PGF)"/>
            <person name="Walter F."/>
            <person name="Albersmeier A."/>
            <person name="Kalinowski J."/>
            <person name="Ruckert C."/>
        </authorList>
    </citation>
    <scope>NUCLEOTIDE SEQUENCE</scope>
    <source>
        <strain evidence="1">CGMCC 1.12751</strain>
    </source>
</reference>
<keyword evidence="2" id="KW-1185">Reference proteome</keyword>
<protein>
    <submittedName>
        <fullName evidence="1">Uncharacterized protein</fullName>
    </submittedName>
</protein>
<dbReference type="Proteomes" id="UP000625976">
    <property type="component" value="Unassembled WGS sequence"/>
</dbReference>
<reference evidence="1" key="2">
    <citation type="submission" date="2020-09" db="EMBL/GenBank/DDBJ databases">
        <authorList>
            <person name="Sun Q."/>
            <person name="Zhou Y."/>
        </authorList>
    </citation>
    <scope>NUCLEOTIDE SEQUENCE</scope>
    <source>
        <strain evidence="1">CGMCC 1.12751</strain>
    </source>
</reference>
<sequence>MKNILFILFLLPVVSFSQKIKFKKDKIIFDDQEVAIFDSKSKTYNFSYLNGEKAFDAIFHGEEEFKIEGFQWVELINTDGIKTEIPYEITKVSFSAKSIMVRLLSEKYNLIDANGINKANVEAFFAEDRESLSEKYAGDIAEANANEALKKSIMNTYNPFVKDDGTILFGGFQSTNIVGHASFNDNVYTITDLDRITVAQTKKTSNTVTSVNVLTYSGDSFSYDYGSRTMLTGQFSRSFAQLLVEELLIKGYKLGREAKAHNTALHNEKVKVAKENSVNLYGVSGYVIDEDGTKYEGTIYAVFEQLELNPDQEEPNVYDATSIDNYGKNVSVKYLNDKGNSRIKKFTAKDKISFCAIDNGEEKCFYGLSTKGNAMKKIANATNFGFNNAYFYQVSNSVDGNMLLTKPGETGTYVLKFSDKEDGFMIDSRNNEKLSEALSEFISNCASLSEDIKNNEFDLSEIINLNQILEEYKACAN</sequence>
<evidence type="ECO:0000313" key="2">
    <source>
        <dbReference type="Proteomes" id="UP000625976"/>
    </source>
</evidence>
<accession>A0A917GFW4</accession>
<dbReference type="EMBL" id="BMFQ01000002">
    <property type="protein sequence ID" value="GGG43558.1"/>
    <property type="molecule type" value="Genomic_DNA"/>
</dbReference>
<dbReference type="RefSeq" id="WP_188463237.1">
    <property type="nucleotide sequence ID" value="NZ_BMFQ01000002.1"/>
</dbReference>
<dbReference type="AlphaFoldDB" id="A0A917GFW4"/>
<name>A0A917GFW4_9FLAO</name>
<gene>
    <name evidence="1" type="ORF">GCM10010976_13820</name>
</gene>
<organism evidence="1 2">
    <name type="scientific">Bizionia arctica</name>
    <dbReference type="NCBI Taxonomy" id="1495645"/>
    <lineage>
        <taxon>Bacteria</taxon>
        <taxon>Pseudomonadati</taxon>
        <taxon>Bacteroidota</taxon>
        <taxon>Flavobacteriia</taxon>
        <taxon>Flavobacteriales</taxon>
        <taxon>Flavobacteriaceae</taxon>
        <taxon>Bizionia</taxon>
    </lineage>
</organism>
<evidence type="ECO:0000313" key="1">
    <source>
        <dbReference type="EMBL" id="GGG43558.1"/>
    </source>
</evidence>
<comment type="caution">
    <text evidence="1">The sequence shown here is derived from an EMBL/GenBank/DDBJ whole genome shotgun (WGS) entry which is preliminary data.</text>
</comment>
<proteinExistence type="predicted"/>